<feature type="compositionally biased region" description="Basic and acidic residues" evidence="7">
    <location>
        <begin position="1119"/>
        <end position="1128"/>
    </location>
</feature>
<evidence type="ECO:0000256" key="3">
    <source>
        <dbReference type="ARBA" id="ARBA00022448"/>
    </source>
</evidence>
<dbReference type="InterPro" id="IPR045339">
    <property type="entry name" value="DUF6534"/>
</dbReference>
<feature type="compositionally biased region" description="Basic and acidic residues" evidence="7">
    <location>
        <begin position="748"/>
        <end position="762"/>
    </location>
</feature>
<dbReference type="GO" id="GO:0005730">
    <property type="term" value="C:nucleolus"/>
    <property type="evidence" value="ECO:0007669"/>
    <property type="project" value="TreeGrafter"/>
</dbReference>
<keyword evidence="4" id="KW-0690">Ribosome biogenesis</keyword>
<dbReference type="InterPro" id="IPR012977">
    <property type="entry name" value="SDA1_N"/>
</dbReference>
<gene>
    <name evidence="13" type="ORF">LENED_009494</name>
</gene>
<feature type="compositionally biased region" description="Acidic residues" evidence="7">
    <location>
        <begin position="995"/>
        <end position="1004"/>
    </location>
</feature>
<keyword evidence="5" id="KW-0653">Protein transport</keyword>
<evidence type="ECO:0000313" key="14">
    <source>
        <dbReference type="Proteomes" id="UP000188533"/>
    </source>
</evidence>
<keyword evidence="8" id="KW-1133">Transmembrane helix</keyword>
<name>A0A1Q3EJU9_LENED</name>
<evidence type="ECO:0000256" key="4">
    <source>
        <dbReference type="ARBA" id="ARBA00022517"/>
    </source>
</evidence>
<feature type="domain" description="DUF6534" evidence="11">
    <location>
        <begin position="188"/>
        <end position="276"/>
    </location>
</feature>
<feature type="compositionally biased region" description="Basic and acidic residues" evidence="7">
    <location>
        <begin position="1011"/>
        <end position="1029"/>
    </location>
</feature>
<feature type="region of interest" description="Disordered" evidence="7">
    <location>
        <begin position="1074"/>
        <end position="1189"/>
    </location>
</feature>
<dbReference type="AlphaFoldDB" id="A0A1Q3EJU9"/>
<dbReference type="Pfam" id="PF08158">
    <property type="entry name" value="SDA1_HEAT"/>
    <property type="match status" value="2"/>
</dbReference>
<evidence type="ECO:0000256" key="8">
    <source>
        <dbReference type="SAM" id="Phobius"/>
    </source>
</evidence>
<dbReference type="Pfam" id="PF21638">
    <property type="entry name" value="SDA1_C"/>
    <property type="match status" value="1"/>
</dbReference>
<feature type="domain" description="SDA1 N-terminal" evidence="10">
    <location>
        <begin position="357"/>
        <end position="467"/>
    </location>
</feature>
<feature type="region of interest" description="Disordered" evidence="7">
    <location>
        <begin position="739"/>
        <end position="762"/>
    </location>
</feature>
<reference evidence="13 14" key="2">
    <citation type="submission" date="2017-02" db="EMBL/GenBank/DDBJ databases">
        <title>A genome survey and senescence transcriptome analysis in Lentinula edodes.</title>
        <authorList>
            <person name="Sakamoto Y."/>
            <person name="Nakade K."/>
            <person name="Sato S."/>
            <person name="Yoshida Y."/>
            <person name="Miyazaki K."/>
            <person name="Natsume S."/>
            <person name="Konno N."/>
        </authorList>
    </citation>
    <scope>NUCLEOTIDE SEQUENCE [LARGE SCALE GENOMIC DNA]</scope>
    <source>
        <strain evidence="13 14">NBRC 111202</strain>
    </source>
</reference>
<feature type="transmembrane region" description="Helical" evidence="8">
    <location>
        <begin position="107"/>
        <end position="126"/>
    </location>
</feature>
<dbReference type="STRING" id="5353.A0A1Q3EJU9"/>
<dbReference type="GO" id="GO:0000055">
    <property type="term" value="P:ribosomal large subunit export from nucleus"/>
    <property type="evidence" value="ECO:0007669"/>
    <property type="project" value="InterPro"/>
</dbReference>
<organism evidence="13 14">
    <name type="scientific">Lentinula edodes</name>
    <name type="common">Shiitake mushroom</name>
    <name type="synonym">Lentinus edodes</name>
    <dbReference type="NCBI Taxonomy" id="5353"/>
    <lineage>
        <taxon>Eukaryota</taxon>
        <taxon>Fungi</taxon>
        <taxon>Dikarya</taxon>
        <taxon>Basidiomycota</taxon>
        <taxon>Agaricomycotina</taxon>
        <taxon>Agaricomycetes</taxon>
        <taxon>Agaricomycetidae</taxon>
        <taxon>Agaricales</taxon>
        <taxon>Marasmiineae</taxon>
        <taxon>Omphalotaceae</taxon>
        <taxon>Lentinula</taxon>
    </lineage>
</organism>
<feature type="compositionally biased region" description="Acidic residues" evidence="7">
    <location>
        <begin position="912"/>
        <end position="948"/>
    </location>
</feature>
<comment type="similarity">
    <text evidence="2">Belongs to the SDA1 family.</text>
</comment>
<feature type="transmembrane region" description="Helical" evidence="8">
    <location>
        <begin position="138"/>
        <end position="160"/>
    </location>
</feature>
<feature type="transmembrane region" description="Helical" evidence="8">
    <location>
        <begin position="29"/>
        <end position="50"/>
    </location>
</feature>
<sequence>MSLYWTSPCPCLPILSARRTFLSDLKLSVGALLVSGWMSFMSFGLVLAFGWQYFLQFYNDRVLYKTIVTTCLLLCLGDTIVSGLWCYRWSSTYFGDDSALLATPQEAIATLWFFPTATFLVQIWFASRIWMISMRKNVLLPTLIALLASASWAIALWMFSKLIKHHSTLIDDSKLVFPVGYAWLGGDIVADMCIFGGLAYYTEIRSRKQRKHHILSPKSLWIVTCRMIECNVLPLLCQIVLVILFKTNVGSYYILSDMTIAKVYTFSLLVSLNARTPIVEAISQAAVTGQQRSDPITFTRSTINATAVQVRQDVHVVHDDSDASPISPYDKIEMENESEYEVGKDEHAQHFRELVAFIAQVATCYPKETAELPSQISTILLDSYGMLSPDTRKALISTMVLLRNKNVITSIELLRTLFPLLPRTTSSSLRSNIRKTILSDIRTANIRAKNHKLNRAIQAMLFGMVENGLDDVANFGNKGKQKEVNKGIHFGTSDKTAGRGEDAMWAVILTKELWRKGIWNDVKPVSIVAIGCLHPVLKVQSASIHFFLGDDDEKEDSDDEEEEEVDVRALHHRREINKKSRSGDKKLQKKLNVAKKKKHGKPDTSRSRANFPALQLLNDPQTFAEKLFTILDRYDKRFTLDHKILIMQILARVISAHTLFVMPFYSYIQKWLAPKQLRVPSILVALAQSVHALIPPQTLKPVVLKLANEFVHPGVGSEVIAAGINAITEICRRQPLVMGPRDEDEDDVMRKQKEHGQKNMDTKDGAENQLEALKLEHLEKEKAEIRKLGIDDADGKRPSDKDVDLRPLLNDLIEYRKSKDKTVIAASRGLLHLYRETHPEFLKKRERGKEASINMKTAVARNLPYGHSANAAVDIEGLSLLESHFQQLREEENGHDDADSGEDNNEAGWDGWDIESDSDSESDSEDGWQDVSSDSDGDIELSDSENENGEQRERNKNKGKETERQERRREKKEKREKQRAKEEAVKSGRGINGEIDNDEVDENEYGFSGDDQDKMDIDTEEKTETRNFDQDASTLATTKILTPADFKLLSDLQIQAAQKSVDIGGGNRAKRKLAALEAGRKSQNISDDPSASFISENDILGPRKKAKADYAERMASIQKGREGREKFGSRKGKKTKDAPSSSTNREKARNKPIMMILSSGSVRGKKKASLREKQQKLRAHIEKGKRAKK</sequence>
<evidence type="ECO:0000259" key="10">
    <source>
        <dbReference type="Pfam" id="PF08158"/>
    </source>
</evidence>
<evidence type="ECO:0000256" key="2">
    <source>
        <dbReference type="ARBA" id="ARBA00005783"/>
    </source>
</evidence>
<dbReference type="GO" id="GO:0015031">
    <property type="term" value="P:protein transport"/>
    <property type="evidence" value="ECO:0007669"/>
    <property type="project" value="UniProtKB-KW"/>
</dbReference>
<keyword evidence="3" id="KW-0813">Transport</keyword>
<keyword evidence="8" id="KW-0472">Membrane</keyword>
<dbReference type="Pfam" id="PF20152">
    <property type="entry name" value="DUF6534"/>
    <property type="match status" value="1"/>
</dbReference>
<feature type="transmembrane region" description="Helical" evidence="8">
    <location>
        <begin position="221"/>
        <end position="245"/>
    </location>
</feature>
<feature type="compositionally biased region" description="Basic and acidic residues" evidence="7">
    <location>
        <begin position="949"/>
        <end position="986"/>
    </location>
</feature>
<dbReference type="InterPro" id="IPR048292">
    <property type="entry name" value="SDA1_C"/>
</dbReference>
<dbReference type="PANTHER" id="PTHR12730">
    <property type="entry name" value="HSDA/SDA1-RELATED"/>
    <property type="match status" value="1"/>
</dbReference>
<evidence type="ECO:0000259" key="11">
    <source>
        <dbReference type="Pfam" id="PF20152"/>
    </source>
</evidence>
<dbReference type="EMBL" id="BDGU01000462">
    <property type="protein sequence ID" value="GAW07497.1"/>
    <property type="molecule type" value="Genomic_DNA"/>
</dbReference>
<feature type="compositionally biased region" description="Polar residues" evidence="7">
    <location>
        <begin position="1081"/>
        <end position="1095"/>
    </location>
</feature>
<keyword evidence="6" id="KW-0539">Nucleus</keyword>
<evidence type="ECO:0000256" key="6">
    <source>
        <dbReference type="ARBA" id="ARBA00023242"/>
    </source>
</evidence>
<feature type="domain" description="SDA1 middle" evidence="9">
    <location>
        <begin position="928"/>
        <end position="1120"/>
    </location>
</feature>
<comment type="caution">
    <text evidence="13">The sequence shown here is derived from an EMBL/GenBank/DDBJ whole genome shotgun (WGS) entry which is preliminary data.</text>
</comment>
<reference evidence="13 14" key="1">
    <citation type="submission" date="2016-08" db="EMBL/GenBank/DDBJ databases">
        <authorList>
            <consortium name="Lentinula edodes genome sequencing consortium"/>
            <person name="Sakamoto Y."/>
            <person name="Nakade K."/>
            <person name="Sato S."/>
            <person name="Yoshida Y."/>
            <person name="Miyazaki K."/>
            <person name="Natsume S."/>
            <person name="Konno N."/>
        </authorList>
    </citation>
    <scope>NUCLEOTIDE SEQUENCE [LARGE SCALE GENOMIC DNA]</scope>
    <source>
        <strain evidence="13 14">NBRC 111202</strain>
    </source>
</reference>
<dbReference type="PANTHER" id="PTHR12730:SF0">
    <property type="entry name" value="PROTEIN SDA1 HOMOLOG"/>
    <property type="match status" value="1"/>
</dbReference>
<evidence type="ECO:0000313" key="13">
    <source>
        <dbReference type="EMBL" id="GAW07497.1"/>
    </source>
</evidence>
<accession>A0A1Q3EJU9</accession>
<dbReference type="InterPro" id="IPR007949">
    <property type="entry name" value="SDA1_MD"/>
</dbReference>
<evidence type="ECO:0000256" key="7">
    <source>
        <dbReference type="SAM" id="MobiDB-lite"/>
    </source>
</evidence>
<proteinExistence type="inferred from homology"/>
<feature type="region of interest" description="Disordered" evidence="7">
    <location>
        <begin position="889"/>
        <end position="1030"/>
    </location>
</feature>
<comment type="subcellular location">
    <subcellularLocation>
        <location evidence="1">Nucleus</location>
    </subcellularLocation>
</comment>
<dbReference type="Proteomes" id="UP000188533">
    <property type="component" value="Unassembled WGS sequence"/>
</dbReference>
<evidence type="ECO:0000256" key="5">
    <source>
        <dbReference type="ARBA" id="ARBA00022927"/>
    </source>
</evidence>
<dbReference type="Pfam" id="PF05285">
    <property type="entry name" value="SDA1_dom"/>
    <property type="match status" value="1"/>
</dbReference>
<feature type="domain" description="SDA1 C-terminal" evidence="12">
    <location>
        <begin position="1140"/>
        <end position="1187"/>
    </location>
</feature>
<feature type="domain" description="SDA1 N-terminal" evidence="10">
    <location>
        <begin position="471"/>
        <end position="739"/>
    </location>
</feature>
<feature type="compositionally biased region" description="Basic and acidic residues" evidence="7">
    <location>
        <begin position="1169"/>
        <end position="1189"/>
    </location>
</feature>
<keyword evidence="8" id="KW-0812">Transmembrane</keyword>
<dbReference type="GO" id="GO:0042273">
    <property type="term" value="P:ribosomal large subunit biogenesis"/>
    <property type="evidence" value="ECO:0007669"/>
    <property type="project" value="InterPro"/>
</dbReference>
<feature type="transmembrane region" description="Helical" evidence="8">
    <location>
        <begin position="62"/>
        <end position="87"/>
    </location>
</feature>
<feature type="transmembrane region" description="Helical" evidence="8">
    <location>
        <begin position="180"/>
        <end position="201"/>
    </location>
</feature>
<evidence type="ECO:0000256" key="1">
    <source>
        <dbReference type="ARBA" id="ARBA00004123"/>
    </source>
</evidence>
<feature type="compositionally biased region" description="Basic and acidic residues" evidence="7">
    <location>
        <begin position="889"/>
        <end position="898"/>
    </location>
</feature>
<protein>
    <submittedName>
        <fullName evidence="13">Sda1 family protein</fullName>
    </submittedName>
</protein>
<evidence type="ECO:0000259" key="9">
    <source>
        <dbReference type="Pfam" id="PF05285"/>
    </source>
</evidence>
<evidence type="ECO:0000259" key="12">
    <source>
        <dbReference type="Pfam" id="PF21638"/>
    </source>
</evidence>
<keyword evidence="14" id="KW-1185">Reference proteome</keyword>
<dbReference type="InterPro" id="IPR027312">
    <property type="entry name" value="Sda1"/>
</dbReference>